<accession>A0A348ANF7</accession>
<dbReference type="GO" id="GO:0003723">
    <property type="term" value="F:RNA binding"/>
    <property type="evidence" value="ECO:0007669"/>
    <property type="project" value="InterPro"/>
</dbReference>
<sequence length="232" mass="25908">MKIVIDESISQVVPNCHLGYLHIKDVVVRGTPPALSQEFLKLQSEVAEAYNLEILPKLPRIMAVRNMYKKLDFDPSRYRPASEALVRRVLQNKGLYYVNSAVDVNNYCSIKYMLPFGLYDMDRINGDILYQRVSEGTYTNIAGNLVNTDGKPFLTDQLGVFGNPTSDCQRTAVTLTTRNLLCVIYADEAVNTAELSSMLDFAAEMFLCYNKGSVTAKGFASVYEGIREGTGQ</sequence>
<dbReference type="GO" id="GO:0004826">
    <property type="term" value="F:phenylalanine-tRNA ligase activity"/>
    <property type="evidence" value="ECO:0007669"/>
    <property type="project" value="InterPro"/>
</dbReference>
<name>A0A348ANF7_9FIRM</name>
<dbReference type="RefSeq" id="WP_126309551.1">
    <property type="nucleotide sequence ID" value="NZ_AP018449.1"/>
</dbReference>
<keyword evidence="3" id="KW-1185">Reference proteome</keyword>
<protein>
    <submittedName>
        <fullName evidence="2">B3/4 domain protein</fullName>
    </submittedName>
</protein>
<dbReference type="SUPFAM" id="SSF56037">
    <property type="entry name" value="PheT/TilS domain"/>
    <property type="match status" value="1"/>
</dbReference>
<dbReference type="PANTHER" id="PTHR39209">
    <property type="match status" value="1"/>
</dbReference>
<dbReference type="Gene3D" id="3.50.40.10">
    <property type="entry name" value="Phenylalanyl-trna Synthetase, Chain B, domain 3"/>
    <property type="match status" value="1"/>
</dbReference>
<gene>
    <name evidence="2" type="ORF">MAMMFC1_03300</name>
</gene>
<dbReference type="AlphaFoldDB" id="A0A348ANF7"/>
<evidence type="ECO:0000259" key="1">
    <source>
        <dbReference type="SMART" id="SM00873"/>
    </source>
</evidence>
<dbReference type="SMART" id="SM00873">
    <property type="entry name" value="B3_4"/>
    <property type="match status" value="1"/>
</dbReference>
<dbReference type="KEGG" id="mana:MAMMFC1_03300"/>
<dbReference type="EMBL" id="AP018449">
    <property type="protein sequence ID" value="BBB92605.1"/>
    <property type="molecule type" value="Genomic_DNA"/>
</dbReference>
<dbReference type="OrthoDB" id="9789812at2"/>
<evidence type="ECO:0000313" key="2">
    <source>
        <dbReference type="EMBL" id="BBB92605.1"/>
    </source>
</evidence>
<organism evidence="2 3">
    <name type="scientific">Methylomusa anaerophila</name>
    <dbReference type="NCBI Taxonomy" id="1930071"/>
    <lineage>
        <taxon>Bacteria</taxon>
        <taxon>Bacillati</taxon>
        <taxon>Bacillota</taxon>
        <taxon>Negativicutes</taxon>
        <taxon>Selenomonadales</taxon>
        <taxon>Sporomusaceae</taxon>
        <taxon>Methylomusa</taxon>
    </lineage>
</organism>
<reference evidence="2 3" key="1">
    <citation type="journal article" date="2018" name="Int. J. Syst. Evol. Microbiol.">
        <title>Methylomusa anaerophila gen. nov., sp. nov., an anaerobic methanol-utilizing bacterium isolated from a microbial fuel cell.</title>
        <authorList>
            <person name="Amano N."/>
            <person name="Yamamuro A."/>
            <person name="Miyahara M."/>
            <person name="Kouzuma A."/>
            <person name="Abe T."/>
            <person name="Watanabe K."/>
        </authorList>
    </citation>
    <scope>NUCLEOTIDE SEQUENCE [LARGE SCALE GENOMIC DNA]</scope>
    <source>
        <strain evidence="2 3">MMFC1</strain>
    </source>
</reference>
<feature type="domain" description="B3/B4 tRNA-binding" evidence="1">
    <location>
        <begin position="63"/>
        <end position="211"/>
    </location>
</feature>
<dbReference type="PANTHER" id="PTHR39209:SF2">
    <property type="entry name" value="CYTOPLASMIC PROTEIN"/>
    <property type="match status" value="1"/>
</dbReference>
<dbReference type="Proteomes" id="UP000276437">
    <property type="component" value="Chromosome"/>
</dbReference>
<dbReference type="InterPro" id="IPR020825">
    <property type="entry name" value="Phe-tRNA_synthase-like_B3/B4"/>
</dbReference>
<proteinExistence type="predicted"/>
<dbReference type="Pfam" id="PF03483">
    <property type="entry name" value="B3_4"/>
    <property type="match status" value="1"/>
</dbReference>
<dbReference type="InterPro" id="IPR005146">
    <property type="entry name" value="B3/B4_tRNA-bd"/>
</dbReference>
<evidence type="ECO:0000313" key="3">
    <source>
        <dbReference type="Proteomes" id="UP000276437"/>
    </source>
</evidence>